<organism evidence="7 8">
    <name type="scientific">Microbaculum marinisediminis</name>
    <dbReference type="NCBI Taxonomy" id="2931392"/>
    <lineage>
        <taxon>Bacteria</taxon>
        <taxon>Pseudomonadati</taxon>
        <taxon>Pseudomonadota</taxon>
        <taxon>Alphaproteobacteria</taxon>
        <taxon>Hyphomicrobiales</taxon>
        <taxon>Tepidamorphaceae</taxon>
        <taxon>Microbaculum</taxon>
    </lineage>
</organism>
<dbReference type="InterPro" id="IPR011042">
    <property type="entry name" value="6-blade_b-propeller_TolB-like"/>
</dbReference>
<dbReference type="Gene3D" id="2.120.10.30">
    <property type="entry name" value="TolB, C-terminal domain"/>
    <property type="match status" value="1"/>
</dbReference>
<reference evidence="7 8" key="1">
    <citation type="submission" date="2022-04" db="EMBL/GenBank/DDBJ databases">
        <authorList>
            <person name="Ye Y.-Q."/>
            <person name="Du Z.-J."/>
        </authorList>
    </citation>
    <scope>NUCLEOTIDE SEQUENCE [LARGE SCALE GENOMIC DNA]</scope>
    <source>
        <strain evidence="7 8">A6E488</strain>
    </source>
</reference>
<dbReference type="GO" id="GO:0046872">
    <property type="term" value="F:metal ion binding"/>
    <property type="evidence" value="ECO:0007669"/>
    <property type="project" value="UniProtKB-KW"/>
</dbReference>
<evidence type="ECO:0000256" key="2">
    <source>
        <dbReference type="PIRSR" id="PIRSR605511-1"/>
    </source>
</evidence>
<dbReference type="Proteomes" id="UP001320898">
    <property type="component" value="Unassembled WGS sequence"/>
</dbReference>
<comment type="caution">
    <text evidence="7">The sequence shown here is derived from an EMBL/GenBank/DDBJ whole genome shotgun (WGS) entry which is preliminary data.</text>
</comment>
<feature type="compositionally biased region" description="Low complexity" evidence="4">
    <location>
        <begin position="312"/>
        <end position="328"/>
    </location>
</feature>
<evidence type="ECO:0000256" key="4">
    <source>
        <dbReference type="SAM" id="MobiDB-lite"/>
    </source>
</evidence>
<evidence type="ECO:0000259" key="5">
    <source>
        <dbReference type="Pfam" id="PF00857"/>
    </source>
</evidence>
<sequence length="532" mass="58008">MAHEALRPEFRNLIDEHAPVRQIGTGFTFTEGPIWHPREHYLLFSDMPADVRRRWDRAGVREVLRPSNKGNGMTYDAGLNLLVCEHSTSSVARFTPDGRREVLASHFEGKELNSPNDLCVGPDGSIYFTDPWYGRMPHYGVERPRELGWQGVFRIRPGREGRDPDLLVDRFMFSMPNGLCFSPDGSLLYVNDTEQTNIRVFDVEADGSLRNGRIFASGIKDSLKPGVPDGMKCDQSGNVWVTAPGGLWVYNPQGQLIGKVSIPELPANLHWGGENWRTLFVCASTSVYAVDTIIGPCNEPFMRADAGGAQTASVPAPGGSGAAPSPAADTSLSLDPSRCALIIQDMQNDVVMDGGAFAESGSPQHCREQNAIANAARLAEHCRRLGIPVIHVWFVCPPGHAGVTLNAPLFEGLVEANAMVEGSWGAQPVPGLEARPGDHVVRKTRMSAWEGTNLETILKAQGRDILIETGAWTNMSIEHTARTGADKGYVMIIPEDACSTMNADWHRASIDYAMQNVAAVTNVDEVIRALGV</sequence>
<comment type="cofactor">
    <cofactor evidence="3">
        <name>Zn(2+)</name>
        <dbReference type="ChEBI" id="CHEBI:29105"/>
    </cofactor>
    <text evidence="3">Binds 1 divalent metal cation per subunit.</text>
</comment>
<keyword evidence="1" id="KW-0378">Hydrolase</keyword>
<dbReference type="EMBL" id="JALIDZ010000009">
    <property type="protein sequence ID" value="MCT8973872.1"/>
    <property type="molecule type" value="Genomic_DNA"/>
</dbReference>
<dbReference type="SUPFAM" id="SSF52499">
    <property type="entry name" value="Isochorismatase-like hydrolases"/>
    <property type="match status" value="1"/>
</dbReference>
<dbReference type="InterPro" id="IPR051262">
    <property type="entry name" value="SMP-30/CGR1_Lactonase"/>
</dbReference>
<keyword evidence="8" id="KW-1185">Reference proteome</keyword>
<dbReference type="CDD" id="cd00431">
    <property type="entry name" value="cysteine_hydrolases"/>
    <property type="match status" value="1"/>
</dbReference>
<feature type="domain" description="SMP-30/Gluconolactonase/LRE-like region" evidence="6">
    <location>
        <begin position="29"/>
        <end position="283"/>
    </location>
</feature>
<evidence type="ECO:0000256" key="3">
    <source>
        <dbReference type="PIRSR" id="PIRSR605511-2"/>
    </source>
</evidence>
<dbReference type="PANTHER" id="PTHR47572">
    <property type="entry name" value="LIPOPROTEIN-RELATED"/>
    <property type="match status" value="1"/>
</dbReference>
<dbReference type="InterPro" id="IPR005511">
    <property type="entry name" value="SMP-30"/>
</dbReference>
<dbReference type="GO" id="GO:0016787">
    <property type="term" value="F:hydrolase activity"/>
    <property type="evidence" value="ECO:0007669"/>
    <property type="project" value="UniProtKB-KW"/>
</dbReference>
<dbReference type="Gene3D" id="3.40.50.850">
    <property type="entry name" value="Isochorismatase-like"/>
    <property type="match status" value="1"/>
</dbReference>
<feature type="binding site" evidence="3">
    <location>
        <position position="31"/>
    </location>
    <ligand>
        <name>a divalent metal cation</name>
        <dbReference type="ChEBI" id="CHEBI:60240"/>
    </ligand>
</feature>
<dbReference type="AlphaFoldDB" id="A0AAW5R400"/>
<feature type="active site" description="Proton donor/acceptor" evidence="2">
    <location>
        <position position="229"/>
    </location>
</feature>
<protein>
    <submittedName>
        <fullName evidence="7">Isochorismatase family protein</fullName>
    </submittedName>
</protein>
<evidence type="ECO:0000259" key="6">
    <source>
        <dbReference type="Pfam" id="PF08450"/>
    </source>
</evidence>
<proteinExistence type="predicted"/>
<dbReference type="PRINTS" id="PR01790">
    <property type="entry name" value="SMP30FAMILY"/>
</dbReference>
<feature type="domain" description="Isochorismatase-like" evidence="5">
    <location>
        <begin position="339"/>
        <end position="524"/>
    </location>
</feature>
<dbReference type="Pfam" id="PF00857">
    <property type="entry name" value="Isochorismatase"/>
    <property type="match status" value="1"/>
</dbReference>
<feature type="binding site" evidence="3">
    <location>
        <position position="177"/>
    </location>
    <ligand>
        <name>a divalent metal cation</name>
        <dbReference type="ChEBI" id="CHEBI:60240"/>
    </ligand>
</feature>
<keyword evidence="3" id="KW-0479">Metal-binding</keyword>
<gene>
    <name evidence="7" type="ORF">MUB46_18555</name>
</gene>
<dbReference type="SUPFAM" id="SSF63829">
    <property type="entry name" value="Calcium-dependent phosphotriesterase"/>
    <property type="match status" value="1"/>
</dbReference>
<evidence type="ECO:0000313" key="7">
    <source>
        <dbReference type="EMBL" id="MCT8973872.1"/>
    </source>
</evidence>
<accession>A0AAW5R400</accession>
<dbReference type="InterPro" id="IPR036380">
    <property type="entry name" value="Isochorismatase-like_sf"/>
</dbReference>
<dbReference type="InterPro" id="IPR000868">
    <property type="entry name" value="Isochorismatase-like_dom"/>
</dbReference>
<evidence type="ECO:0000256" key="1">
    <source>
        <dbReference type="ARBA" id="ARBA00022801"/>
    </source>
</evidence>
<evidence type="ECO:0000313" key="8">
    <source>
        <dbReference type="Proteomes" id="UP001320898"/>
    </source>
</evidence>
<name>A0AAW5R400_9HYPH</name>
<dbReference type="RefSeq" id="WP_261617453.1">
    <property type="nucleotide sequence ID" value="NZ_JALIDZ010000009.1"/>
</dbReference>
<dbReference type="Pfam" id="PF08450">
    <property type="entry name" value="SGL"/>
    <property type="match status" value="1"/>
</dbReference>
<feature type="binding site" evidence="3">
    <location>
        <position position="116"/>
    </location>
    <ligand>
        <name>substrate</name>
    </ligand>
</feature>
<feature type="binding site" evidence="3">
    <location>
        <position position="229"/>
    </location>
    <ligand>
        <name>a divalent metal cation</name>
        <dbReference type="ChEBI" id="CHEBI:60240"/>
    </ligand>
</feature>
<dbReference type="PANTHER" id="PTHR47572:SF4">
    <property type="entry name" value="LACTONASE DRP35"/>
    <property type="match status" value="1"/>
</dbReference>
<keyword evidence="3" id="KW-0862">Zinc</keyword>
<feature type="region of interest" description="Disordered" evidence="4">
    <location>
        <begin position="308"/>
        <end position="329"/>
    </location>
</feature>
<dbReference type="InterPro" id="IPR013658">
    <property type="entry name" value="SGL"/>
</dbReference>